<dbReference type="AlphaFoldDB" id="A0A423KIQ1"/>
<dbReference type="PANTHER" id="PTHR24422:SF10">
    <property type="entry name" value="CHEMOTAXIS PROTEIN METHYLTRANSFERASE 2"/>
    <property type="match status" value="1"/>
</dbReference>
<dbReference type="SMART" id="SM00091">
    <property type="entry name" value="PAS"/>
    <property type="match status" value="2"/>
</dbReference>
<dbReference type="Proteomes" id="UP000283627">
    <property type="component" value="Unassembled WGS sequence"/>
</dbReference>
<dbReference type="PROSITE" id="PS50112">
    <property type="entry name" value="PAS"/>
    <property type="match status" value="1"/>
</dbReference>
<feature type="domain" description="PAC" evidence="5">
    <location>
        <begin position="92"/>
        <end position="144"/>
    </location>
</feature>
<protein>
    <submittedName>
        <fullName evidence="6">Chemotaxis protein</fullName>
    </submittedName>
</protein>
<reference evidence="6 7" key="1">
    <citation type="submission" date="2016-10" db="EMBL/GenBank/DDBJ databases">
        <title>Comparative genome analysis of multiple Pseudomonas spp. focuses on biocontrol and plant growth promoting traits.</title>
        <authorList>
            <person name="Tao X.-Y."/>
            <person name="Taylor C.G."/>
        </authorList>
    </citation>
    <scope>NUCLEOTIDE SEQUENCE [LARGE SCALE GENOMIC DNA]</scope>
    <source>
        <strain evidence="6 7">39A2</strain>
    </source>
</reference>
<dbReference type="GO" id="GO:0004888">
    <property type="term" value="F:transmembrane signaling receptor activity"/>
    <property type="evidence" value="ECO:0007669"/>
    <property type="project" value="InterPro"/>
</dbReference>
<dbReference type="CDD" id="cd00130">
    <property type="entry name" value="PAS"/>
    <property type="match status" value="2"/>
</dbReference>
<comment type="caution">
    <text evidence="6">The sequence shown here is derived from an EMBL/GenBank/DDBJ whole genome shotgun (WGS) entry which is preliminary data.</text>
</comment>
<dbReference type="PROSITE" id="PS50111">
    <property type="entry name" value="CHEMOTAXIS_TRANSDUC_2"/>
    <property type="match status" value="1"/>
</dbReference>
<dbReference type="Gene3D" id="1.10.287.950">
    <property type="entry name" value="Methyl-accepting chemotaxis protein"/>
    <property type="match status" value="1"/>
</dbReference>
<dbReference type="OrthoDB" id="9765776at2"/>
<dbReference type="Pfam" id="PF00015">
    <property type="entry name" value="MCPsignal"/>
    <property type="match status" value="1"/>
</dbReference>
<dbReference type="InterPro" id="IPR013655">
    <property type="entry name" value="PAS_fold_3"/>
</dbReference>
<sequence>MLFNRHKSALDELQQTVANQTGLLDAIDRSMAVVEFDLDGVVLRANDNFLKTLGYQRDQVLGKPHRQFCTPEYGRSSQYSQLWARLKNGQFESGTYERVNSQGQPIWLEASYNPIKDASGRVVKVVKYAMDVTAKVQQESESQAKLQAIDRAMAVIEFNLDGSIITANQNFLTRMGYSLAELKGKHHRIFCTPELVNSSAYQDFWRRLNQGELFNGQFERVDKRGQTVWLEANYNPVYDAGGRLCKVVKFASDVTARVEQHAQDARSATEAYHISVETRKVAEHGTQVIQQAASEMREIAANIAESSTLIAQLGERSEQITAIVNTIRAIADQTNLLALNAAIEAARAGEQGRGFAVVADEVRLLAARTSGSTAEISSMIGLILAETRQAIKSMDGTRDRAAEGVELANQAGTVILQIRDGASNAVQAVSMFANERVTG</sequence>
<proteinExistence type="predicted"/>
<feature type="domain" description="PAC" evidence="5">
    <location>
        <begin position="214"/>
        <end position="266"/>
    </location>
</feature>
<dbReference type="InterPro" id="IPR035965">
    <property type="entry name" value="PAS-like_dom_sf"/>
</dbReference>
<dbReference type="Gene3D" id="3.30.450.20">
    <property type="entry name" value="PAS domain"/>
    <property type="match status" value="2"/>
</dbReference>
<keyword evidence="1 2" id="KW-0807">Transducer</keyword>
<gene>
    <name evidence="6" type="ORF">BK665_15465</name>
</gene>
<dbReference type="PANTHER" id="PTHR24422">
    <property type="entry name" value="CHEMOTAXIS PROTEIN METHYLTRANSFERASE"/>
    <property type="match status" value="1"/>
</dbReference>
<dbReference type="SUPFAM" id="SSF55785">
    <property type="entry name" value="PYP-like sensor domain (PAS domain)"/>
    <property type="match status" value="2"/>
</dbReference>
<dbReference type="CDD" id="cd11386">
    <property type="entry name" value="MCP_signal"/>
    <property type="match status" value="1"/>
</dbReference>
<evidence type="ECO:0000256" key="1">
    <source>
        <dbReference type="ARBA" id="ARBA00023224"/>
    </source>
</evidence>
<evidence type="ECO:0000313" key="7">
    <source>
        <dbReference type="Proteomes" id="UP000283627"/>
    </source>
</evidence>
<evidence type="ECO:0000259" key="5">
    <source>
        <dbReference type="PROSITE" id="PS50113"/>
    </source>
</evidence>
<dbReference type="InterPro" id="IPR000700">
    <property type="entry name" value="PAS-assoc_C"/>
</dbReference>
<accession>A0A423KIQ1</accession>
<feature type="domain" description="Methyl-accepting transducer" evidence="3">
    <location>
        <begin position="252"/>
        <end position="439"/>
    </location>
</feature>
<dbReference type="SMART" id="SM00086">
    <property type="entry name" value="PAC"/>
    <property type="match status" value="2"/>
</dbReference>
<dbReference type="InterPro" id="IPR050903">
    <property type="entry name" value="Bact_Chemotaxis_MeTrfase"/>
</dbReference>
<evidence type="ECO:0000313" key="6">
    <source>
        <dbReference type="EMBL" id="RON53049.1"/>
    </source>
</evidence>
<dbReference type="InterPro" id="IPR004089">
    <property type="entry name" value="MCPsignal_dom"/>
</dbReference>
<evidence type="ECO:0000259" key="3">
    <source>
        <dbReference type="PROSITE" id="PS50111"/>
    </source>
</evidence>
<dbReference type="PRINTS" id="PR00260">
    <property type="entry name" value="CHEMTRNSDUCR"/>
</dbReference>
<organism evidence="6 7">
    <name type="scientific">Pseudomonas frederiksbergensis</name>
    <dbReference type="NCBI Taxonomy" id="104087"/>
    <lineage>
        <taxon>Bacteria</taxon>
        <taxon>Pseudomonadati</taxon>
        <taxon>Pseudomonadota</taxon>
        <taxon>Gammaproteobacteria</taxon>
        <taxon>Pseudomonadales</taxon>
        <taxon>Pseudomonadaceae</taxon>
        <taxon>Pseudomonas</taxon>
    </lineage>
</organism>
<name>A0A423KIQ1_9PSED</name>
<evidence type="ECO:0000259" key="4">
    <source>
        <dbReference type="PROSITE" id="PS50112"/>
    </source>
</evidence>
<dbReference type="InterPro" id="IPR001610">
    <property type="entry name" value="PAC"/>
</dbReference>
<dbReference type="PROSITE" id="PS50113">
    <property type="entry name" value="PAC"/>
    <property type="match status" value="2"/>
</dbReference>
<dbReference type="SMART" id="SM00283">
    <property type="entry name" value="MA"/>
    <property type="match status" value="1"/>
</dbReference>
<dbReference type="GO" id="GO:0006935">
    <property type="term" value="P:chemotaxis"/>
    <property type="evidence" value="ECO:0007669"/>
    <property type="project" value="InterPro"/>
</dbReference>
<dbReference type="GO" id="GO:0007165">
    <property type="term" value="P:signal transduction"/>
    <property type="evidence" value="ECO:0007669"/>
    <property type="project" value="UniProtKB-KW"/>
</dbReference>
<dbReference type="GO" id="GO:0016020">
    <property type="term" value="C:membrane"/>
    <property type="evidence" value="ECO:0007669"/>
    <property type="project" value="InterPro"/>
</dbReference>
<dbReference type="SUPFAM" id="SSF58104">
    <property type="entry name" value="Methyl-accepting chemotaxis protein (MCP) signaling domain"/>
    <property type="match status" value="1"/>
</dbReference>
<dbReference type="Pfam" id="PF08447">
    <property type="entry name" value="PAS_3"/>
    <property type="match status" value="2"/>
</dbReference>
<dbReference type="NCBIfam" id="TIGR00229">
    <property type="entry name" value="sensory_box"/>
    <property type="match status" value="2"/>
</dbReference>
<dbReference type="InterPro" id="IPR004090">
    <property type="entry name" value="Chemotax_Me-accpt_rcpt"/>
</dbReference>
<dbReference type="EMBL" id="MOBP01000010">
    <property type="protein sequence ID" value="RON53049.1"/>
    <property type="molecule type" value="Genomic_DNA"/>
</dbReference>
<feature type="domain" description="PAS" evidence="4">
    <location>
        <begin position="33"/>
        <end position="72"/>
    </location>
</feature>
<evidence type="ECO:0000256" key="2">
    <source>
        <dbReference type="PROSITE-ProRule" id="PRU00284"/>
    </source>
</evidence>
<dbReference type="InterPro" id="IPR000014">
    <property type="entry name" value="PAS"/>
</dbReference>